<sequence>MFSIKSLATATTALSLIASSHATYYPESTSNLAVYWGQGANQATLAEFCKDSPVEIVPVAFINRFTAQANGWVGDNYGNACWAGEYKAPGWPTTANYTPDNDKLYTTCQPVREGIPACQGSGKKVILSLGGAWSLVGSPYQLTGRDEGNALAEFLWGAYGTYDANSDYILAGNPRPLDGGLLGTDGTHIDIDGFDFDIEHAPTDGGEGYIACIKRLRELFTAKGLPNKQYMITGAPQCIYPDANMGSMIAGVQFDALFIQFYNSEQCAANNPGFNFDQWTEITGPSANAKLYIGLLGSPAASTAVNSTGGSYYVPTADAKALIQAYSMHEKFGGVMVWEATTATQN</sequence>
<evidence type="ECO:0000313" key="18">
    <source>
        <dbReference type="Proteomes" id="UP000887226"/>
    </source>
</evidence>
<evidence type="ECO:0000256" key="11">
    <source>
        <dbReference type="ARBA" id="ARBA00023295"/>
    </source>
</evidence>
<keyword evidence="5" id="KW-0325">Glycoprotein</keyword>
<dbReference type="OrthoDB" id="6020543at2759"/>
<evidence type="ECO:0000313" key="17">
    <source>
        <dbReference type="EMBL" id="KAG9244388.1"/>
    </source>
</evidence>
<feature type="signal peptide" evidence="15">
    <location>
        <begin position="1"/>
        <end position="22"/>
    </location>
</feature>
<evidence type="ECO:0000256" key="13">
    <source>
        <dbReference type="RuleBase" id="RU000489"/>
    </source>
</evidence>
<evidence type="ECO:0000256" key="7">
    <source>
        <dbReference type="ARBA" id="ARBA00023024"/>
    </source>
</evidence>
<keyword evidence="15" id="KW-0732">Signal</keyword>
<keyword evidence="7" id="KW-0146">Chitin degradation</keyword>
<evidence type="ECO:0000256" key="5">
    <source>
        <dbReference type="ARBA" id="ARBA00022622"/>
    </source>
</evidence>
<evidence type="ECO:0000256" key="3">
    <source>
        <dbReference type="ARBA" id="ARBA00012729"/>
    </source>
</evidence>
<keyword evidence="12" id="KW-0624">Polysaccharide degradation</keyword>
<dbReference type="GO" id="GO:0006032">
    <property type="term" value="P:chitin catabolic process"/>
    <property type="evidence" value="ECO:0007669"/>
    <property type="project" value="UniProtKB-KW"/>
</dbReference>
<keyword evidence="11 13" id="KW-0326">Glycosidase</keyword>
<organism evidence="17 18">
    <name type="scientific">Calycina marina</name>
    <dbReference type="NCBI Taxonomy" id="1763456"/>
    <lineage>
        <taxon>Eukaryota</taxon>
        <taxon>Fungi</taxon>
        <taxon>Dikarya</taxon>
        <taxon>Ascomycota</taxon>
        <taxon>Pezizomycotina</taxon>
        <taxon>Leotiomycetes</taxon>
        <taxon>Helotiales</taxon>
        <taxon>Pezizellaceae</taxon>
        <taxon>Calycina</taxon>
    </lineage>
</organism>
<comment type="subcellular location">
    <subcellularLocation>
        <location evidence="2">Cell membrane</location>
        <topology evidence="2">Lipid-anchor</topology>
        <topology evidence="2">GPI-anchor</topology>
    </subcellularLocation>
</comment>
<dbReference type="Pfam" id="PF00704">
    <property type="entry name" value="Glyco_hydro_18"/>
    <property type="match status" value="1"/>
</dbReference>
<keyword evidence="6 13" id="KW-0378">Hydrolase</keyword>
<keyword evidence="18" id="KW-1185">Reference proteome</keyword>
<dbReference type="SUPFAM" id="SSF51445">
    <property type="entry name" value="(Trans)glycosidases"/>
    <property type="match status" value="1"/>
</dbReference>
<dbReference type="PROSITE" id="PS51910">
    <property type="entry name" value="GH18_2"/>
    <property type="match status" value="1"/>
</dbReference>
<evidence type="ECO:0000256" key="4">
    <source>
        <dbReference type="ARBA" id="ARBA00022475"/>
    </source>
</evidence>
<dbReference type="GO" id="GO:0005576">
    <property type="term" value="C:extracellular region"/>
    <property type="evidence" value="ECO:0007669"/>
    <property type="project" value="TreeGrafter"/>
</dbReference>
<feature type="domain" description="GH18" evidence="16">
    <location>
        <begin position="30"/>
        <end position="346"/>
    </location>
</feature>
<evidence type="ECO:0000256" key="15">
    <source>
        <dbReference type="SAM" id="SignalP"/>
    </source>
</evidence>
<evidence type="ECO:0000256" key="2">
    <source>
        <dbReference type="ARBA" id="ARBA00004609"/>
    </source>
</evidence>
<evidence type="ECO:0000256" key="1">
    <source>
        <dbReference type="ARBA" id="ARBA00000822"/>
    </source>
</evidence>
<dbReference type="PANTHER" id="PTHR45708">
    <property type="entry name" value="ENDOCHITINASE"/>
    <property type="match status" value="1"/>
</dbReference>
<evidence type="ECO:0000256" key="8">
    <source>
        <dbReference type="ARBA" id="ARBA00023136"/>
    </source>
</evidence>
<evidence type="ECO:0000259" key="16">
    <source>
        <dbReference type="PROSITE" id="PS51910"/>
    </source>
</evidence>
<name>A0A9P7Z2J1_9HELO</name>
<keyword evidence="10" id="KW-0449">Lipoprotein</keyword>
<reference evidence="17" key="1">
    <citation type="journal article" date="2021" name="IMA Fungus">
        <title>Genomic characterization of three marine fungi, including Emericellopsis atlantica sp. nov. with signatures of a generalist lifestyle and marine biomass degradation.</title>
        <authorList>
            <person name="Hagestad O.C."/>
            <person name="Hou L."/>
            <person name="Andersen J.H."/>
            <person name="Hansen E.H."/>
            <person name="Altermark B."/>
            <person name="Li C."/>
            <person name="Kuhnert E."/>
            <person name="Cox R.J."/>
            <person name="Crous P.W."/>
            <person name="Spatafora J.W."/>
            <person name="Lail K."/>
            <person name="Amirebrahimi M."/>
            <person name="Lipzen A."/>
            <person name="Pangilinan J."/>
            <person name="Andreopoulos W."/>
            <person name="Hayes R.D."/>
            <person name="Ng V."/>
            <person name="Grigoriev I.V."/>
            <person name="Jackson S.A."/>
            <person name="Sutton T.D.S."/>
            <person name="Dobson A.D.W."/>
            <person name="Rama T."/>
        </authorList>
    </citation>
    <scope>NUCLEOTIDE SEQUENCE</scope>
    <source>
        <strain evidence="17">TRa3180A</strain>
    </source>
</reference>
<evidence type="ECO:0000256" key="10">
    <source>
        <dbReference type="ARBA" id="ARBA00023288"/>
    </source>
</evidence>
<evidence type="ECO:0000256" key="6">
    <source>
        <dbReference type="ARBA" id="ARBA00022801"/>
    </source>
</evidence>
<dbReference type="EMBL" id="MU253909">
    <property type="protein sequence ID" value="KAG9244388.1"/>
    <property type="molecule type" value="Genomic_DNA"/>
</dbReference>
<dbReference type="Proteomes" id="UP000887226">
    <property type="component" value="Unassembled WGS sequence"/>
</dbReference>
<dbReference type="PROSITE" id="PS01095">
    <property type="entry name" value="GH18_1"/>
    <property type="match status" value="1"/>
</dbReference>
<dbReference type="InterPro" id="IPR001579">
    <property type="entry name" value="Glyco_hydro_18_chit_AS"/>
</dbReference>
<dbReference type="InterPro" id="IPR017853">
    <property type="entry name" value="GH"/>
</dbReference>
<dbReference type="GO" id="GO:0005886">
    <property type="term" value="C:plasma membrane"/>
    <property type="evidence" value="ECO:0007669"/>
    <property type="project" value="UniProtKB-SubCell"/>
</dbReference>
<dbReference type="Gene3D" id="3.20.20.80">
    <property type="entry name" value="Glycosidases"/>
    <property type="match status" value="1"/>
</dbReference>
<proteinExistence type="inferred from homology"/>
<feature type="non-terminal residue" evidence="17">
    <location>
        <position position="346"/>
    </location>
</feature>
<protein>
    <recommendedName>
        <fullName evidence="3">chitinase</fullName>
        <ecNumber evidence="3">3.2.1.14</ecNumber>
    </recommendedName>
</protein>
<dbReference type="InterPro" id="IPR001223">
    <property type="entry name" value="Glyco_hydro18_cat"/>
</dbReference>
<comment type="similarity">
    <text evidence="14">Belongs to the glycosyl hydrolase 18 family.</text>
</comment>
<dbReference type="GO" id="GO:0098552">
    <property type="term" value="C:side of membrane"/>
    <property type="evidence" value="ECO:0007669"/>
    <property type="project" value="UniProtKB-KW"/>
</dbReference>
<keyword evidence="9" id="KW-0119">Carbohydrate metabolism</keyword>
<evidence type="ECO:0000256" key="9">
    <source>
        <dbReference type="ARBA" id="ARBA00023277"/>
    </source>
</evidence>
<dbReference type="InterPro" id="IPR050542">
    <property type="entry name" value="Glycosyl_Hydrlase18_Chitinase"/>
</dbReference>
<evidence type="ECO:0000256" key="14">
    <source>
        <dbReference type="RuleBase" id="RU004453"/>
    </source>
</evidence>
<evidence type="ECO:0000256" key="12">
    <source>
        <dbReference type="ARBA" id="ARBA00023326"/>
    </source>
</evidence>
<dbReference type="EC" id="3.2.1.14" evidence="3"/>
<comment type="catalytic activity">
    <reaction evidence="1">
        <text>Random endo-hydrolysis of N-acetyl-beta-D-glucosaminide (1-&gt;4)-beta-linkages in chitin and chitodextrins.</text>
        <dbReference type="EC" id="3.2.1.14"/>
    </reaction>
</comment>
<dbReference type="GO" id="GO:0008843">
    <property type="term" value="F:endochitinase activity"/>
    <property type="evidence" value="ECO:0007669"/>
    <property type="project" value="UniProtKB-EC"/>
</dbReference>
<keyword evidence="4" id="KW-1003">Cell membrane</keyword>
<feature type="chain" id="PRO_5040428673" description="chitinase" evidence="15">
    <location>
        <begin position="23"/>
        <end position="346"/>
    </location>
</feature>
<keyword evidence="5" id="KW-0336">GPI-anchor</keyword>
<gene>
    <name evidence="17" type="ORF">BJ878DRAFT_421475</name>
</gene>
<dbReference type="PANTHER" id="PTHR45708:SF47">
    <property type="entry name" value="ENDOCHITINASE A"/>
    <property type="match status" value="1"/>
</dbReference>
<dbReference type="AlphaFoldDB" id="A0A9P7Z2J1"/>
<keyword evidence="8" id="KW-0472">Membrane</keyword>
<dbReference type="GO" id="GO:0000272">
    <property type="term" value="P:polysaccharide catabolic process"/>
    <property type="evidence" value="ECO:0007669"/>
    <property type="project" value="UniProtKB-KW"/>
</dbReference>
<comment type="caution">
    <text evidence="17">The sequence shown here is derived from an EMBL/GenBank/DDBJ whole genome shotgun (WGS) entry which is preliminary data.</text>
</comment>
<accession>A0A9P7Z2J1</accession>